<proteinExistence type="inferred from homology"/>
<dbReference type="Pfam" id="PF02361">
    <property type="entry name" value="CbiQ"/>
    <property type="match status" value="1"/>
</dbReference>
<feature type="transmembrane region" description="Helical" evidence="6">
    <location>
        <begin position="66"/>
        <end position="83"/>
    </location>
</feature>
<dbReference type="InterPro" id="IPR003339">
    <property type="entry name" value="ABC/ECF_trnsptr_transmembrane"/>
</dbReference>
<dbReference type="Proteomes" id="UP000027471">
    <property type="component" value="Unassembled WGS sequence"/>
</dbReference>
<evidence type="ECO:0000256" key="1">
    <source>
        <dbReference type="ARBA" id="ARBA00004141"/>
    </source>
</evidence>
<evidence type="ECO:0000313" key="7">
    <source>
        <dbReference type="EMBL" id="KEO53829.1"/>
    </source>
</evidence>
<feature type="transmembrane region" description="Helical" evidence="6">
    <location>
        <begin position="89"/>
        <end position="110"/>
    </location>
</feature>
<feature type="transmembrane region" description="Helical" evidence="6">
    <location>
        <begin position="38"/>
        <end position="59"/>
    </location>
</feature>
<comment type="subcellular location">
    <subcellularLocation>
        <location evidence="1">Membrane</location>
        <topology evidence="1">Multi-pass membrane protein</topology>
    </subcellularLocation>
</comment>
<dbReference type="eggNOG" id="COG0619">
    <property type="taxonomic scope" value="Bacteria"/>
</dbReference>
<evidence type="ECO:0000256" key="6">
    <source>
        <dbReference type="SAM" id="Phobius"/>
    </source>
</evidence>
<comment type="caution">
    <text evidence="7">The sequence shown here is derived from an EMBL/GenBank/DDBJ whole genome shotgun (WGS) entry which is preliminary data.</text>
</comment>
<evidence type="ECO:0000256" key="3">
    <source>
        <dbReference type="ARBA" id="ARBA00022692"/>
    </source>
</evidence>
<comment type="similarity">
    <text evidence="2">Belongs to the CbiQ family.</text>
</comment>
<evidence type="ECO:0000256" key="5">
    <source>
        <dbReference type="ARBA" id="ARBA00023136"/>
    </source>
</evidence>
<protein>
    <submittedName>
        <fullName evidence="7">Uncharacterized protein</fullName>
    </submittedName>
</protein>
<organism evidence="7 8">
    <name type="scientific">Thioclava indica</name>
    <dbReference type="NCBI Taxonomy" id="1353528"/>
    <lineage>
        <taxon>Bacteria</taxon>
        <taxon>Pseudomonadati</taxon>
        <taxon>Pseudomonadota</taxon>
        <taxon>Alphaproteobacteria</taxon>
        <taxon>Rhodobacterales</taxon>
        <taxon>Paracoccaceae</taxon>
        <taxon>Thioclava</taxon>
    </lineage>
</organism>
<evidence type="ECO:0000256" key="4">
    <source>
        <dbReference type="ARBA" id="ARBA00022989"/>
    </source>
</evidence>
<keyword evidence="4 6" id="KW-1133">Transmembrane helix</keyword>
<accession>A0A074JBA3</accession>
<dbReference type="AlphaFoldDB" id="A0A074JBA3"/>
<sequence>MISLTSPVRTRAHDLPAALKLGALLVATVVLASVSNLWFHGAVFLAVLGLYILPGRLFFSVGIRRLFILWPFVAGVLIWHFAIDAMAEGAVITLRMVSAVALANLVTMTTRLSDMMEVVHKLTSPFARLGLNLRALEICLALVIRMIPVLGQKGQLLSQSWRARSTRKPRWRIVLPLAVCALDDADRVAEALRARGGLMDVQKE</sequence>
<name>A0A074JBA3_9RHOB</name>
<dbReference type="EMBL" id="AUNB01000062">
    <property type="protein sequence ID" value="KEO53829.1"/>
    <property type="molecule type" value="Genomic_DNA"/>
</dbReference>
<keyword evidence="5 6" id="KW-0472">Membrane</keyword>
<dbReference type="STRING" id="1353528.DT23_06575"/>
<gene>
    <name evidence="7" type="ORF">DT23_06575</name>
</gene>
<keyword evidence="3 6" id="KW-0812">Transmembrane</keyword>
<dbReference type="OrthoDB" id="5868344at2"/>
<dbReference type="GO" id="GO:0005886">
    <property type="term" value="C:plasma membrane"/>
    <property type="evidence" value="ECO:0007669"/>
    <property type="project" value="UniProtKB-ARBA"/>
</dbReference>
<evidence type="ECO:0000256" key="2">
    <source>
        <dbReference type="ARBA" id="ARBA00008564"/>
    </source>
</evidence>
<dbReference type="RefSeq" id="WP_038132545.1">
    <property type="nucleotide sequence ID" value="NZ_AUNB01000062.1"/>
</dbReference>
<dbReference type="CDD" id="cd16914">
    <property type="entry name" value="EcfT"/>
    <property type="match status" value="1"/>
</dbReference>
<evidence type="ECO:0000313" key="8">
    <source>
        <dbReference type="Proteomes" id="UP000027471"/>
    </source>
</evidence>
<reference evidence="7 8" key="1">
    <citation type="journal article" date="2015" name="Antonie Van Leeuwenhoek">
        <title>Thioclava indica sp. nov., isolated from surface seawater of the Indian Ocean.</title>
        <authorList>
            <person name="Liu Y."/>
            <person name="Lai Q."/>
            <person name="Du J."/>
            <person name="Xu H."/>
            <person name="Jiang L."/>
            <person name="Shao Z."/>
        </authorList>
    </citation>
    <scope>NUCLEOTIDE SEQUENCE [LARGE SCALE GENOMIC DNA]</scope>
    <source>
        <strain evidence="7 8">DT23-4</strain>
    </source>
</reference>
<keyword evidence="8" id="KW-1185">Reference proteome</keyword>